<comment type="caution">
    <text evidence="1">The sequence shown here is derived from an EMBL/GenBank/DDBJ whole genome shotgun (WGS) entry which is preliminary data.</text>
</comment>
<accession>A0A699KXG6</accession>
<name>A0A699KXG6_TANCI</name>
<sequence length="206" mass="24445">RLVESQAKVYHLDLQHAKKVFSMQDFDEAEPAEVEEVIKVVTAAKLMIEARKNMMVYLKNMAGFKMDFFKGMTYNEIRPIFKKHYNSIRDFLEKEDEEVVVQEKRKGDSLNQDAAKKQRIDEETEELKTHQQIVVNDDDDVFTEATPLASKVPVVDYQIHHENNKPYYKIIRADRTHKLFLSFITLLKNFNIEDLEMLWKLVQERF</sequence>
<evidence type="ECO:0000313" key="1">
    <source>
        <dbReference type="EMBL" id="GFB16478.1"/>
    </source>
</evidence>
<dbReference type="AlphaFoldDB" id="A0A699KXG6"/>
<organism evidence="1">
    <name type="scientific">Tanacetum cinerariifolium</name>
    <name type="common">Dalmatian daisy</name>
    <name type="synonym">Chrysanthemum cinerariifolium</name>
    <dbReference type="NCBI Taxonomy" id="118510"/>
    <lineage>
        <taxon>Eukaryota</taxon>
        <taxon>Viridiplantae</taxon>
        <taxon>Streptophyta</taxon>
        <taxon>Embryophyta</taxon>
        <taxon>Tracheophyta</taxon>
        <taxon>Spermatophyta</taxon>
        <taxon>Magnoliopsida</taxon>
        <taxon>eudicotyledons</taxon>
        <taxon>Gunneridae</taxon>
        <taxon>Pentapetalae</taxon>
        <taxon>asterids</taxon>
        <taxon>campanulids</taxon>
        <taxon>Asterales</taxon>
        <taxon>Asteraceae</taxon>
        <taxon>Asteroideae</taxon>
        <taxon>Anthemideae</taxon>
        <taxon>Anthemidinae</taxon>
        <taxon>Tanacetum</taxon>
    </lineage>
</organism>
<gene>
    <name evidence="1" type="ORF">Tci_688449</name>
</gene>
<protein>
    <submittedName>
        <fullName evidence="1">Uncharacterized protein</fullName>
    </submittedName>
</protein>
<dbReference type="EMBL" id="BKCJ010566096">
    <property type="protein sequence ID" value="GFB16478.1"/>
    <property type="molecule type" value="Genomic_DNA"/>
</dbReference>
<proteinExistence type="predicted"/>
<reference evidence="1" key="1">
    <citation type="journal article" date="2019" name="Sci. Rep.">
        <title>Draft genome of Tanacetum cinerariifolium, the natural source of mosquito coil.</title>
        <authorList>
            <person name="Yamashiro T."/>
            <person name="Shiraishi A."/>
            <person name="Satake H."/>
            <person name="Nakayama K."/>
        </authorList>
    </citation>
    <scope>NUCLEOTIDE SEQUENCE</scope>
</reference>
<feature type="non-terminal residue" evidence="1">
    <location>
        <position position="1"/>
    </location>
</feature>